<reference evidence="1 2" key="1">
    <citation type="journal article" date="2019" name="Int. J. Syst. Evol. Microbiol.">
        <title>The Global Catalogue of Microorganisms (GCM) 10K type strain sequencing project: providing services to taxonomists for standard genome sequencing and annotation.</title>
        <authorList>
            <consortium name="The Broad Institute Genomics Platform"/>
            <consortium name="The Broad Institute Genome Sequencing Center for Infectious Disease"/>
            <person name="Wu L."/>
            <person name="Ma J."/>
        </authorList>
    </citation>
    <scope>NUCLEOTIDE SEQUENCE [LARGE SCALE GENOMIC DNA]</scope>
    <source>
        <strain evidence="1 2">JCM 10425</strain>
    </source>
</reference>
<name>A0ABN0TXT0_9ACTN</name>
<proteinExistence type="predicted"/>
<gene>
    <name evidence="1" type="ORF">GCM10009539_17680</name>
</gene>
<accession>A0ABN0TXT0</accession>
<dbReference type="Proteomes" id="UP001500967">
    <property type="component" value="Unassembled WGS sequence"/>
</dbReference>
<keyword evidence="2" id="KW-1185">Reference proteome</keyword>
<evidence type="ECO:0000313" key="1">
    <source>
        <dbReference type="EMBL" id="GAA0232786.1"/>
    </source>
</evidence>
<organism evidence="1 2">
    <name type="scientific">Cryptosporangium japonicum</name>
    <dbReference type="NCBI Taxonomy" id="80872"/>
    <lineage>
        <taxon>Bacteria</taxon>
        <taxon>Bacillati</taxon>
        <taxon>Actinomycetota</taxon>
        <taxon>Actinomycetes</taxon>
        <taxon>Cryptosporangiales</taxon>
        <taxon>Cryptosporangiaceae</taxon>
        <taxon>Cryptosporangium</taxon>
    </lineage>
</organism>
<protein>
    <submittedName>
        <fullName evidence="1">Uncharacterized protein</fullName>
    </submittedName>
</protein>
<comment type="caution">
    <text evidence="1">The sequence shown here is derived from an EMBL/GenBank/DDBJ whole genome shotgun (WGS) entry which is preliminary data.</text>
</comment>
<evidence type="ECO:0000313" key="2">
    <source>
        <dbReference type="Proteomes" id="UP001500967"/>
    </source>
</evidence>
<sequence length="169" mass="17692">MTGGEARRTPHAVVQGRFLREVSAVQRDARGGLITRVKFGADATVRVVADTGSATLPITADRAEIAAAVFPGGPPPGRGEAEGFPVTSPPRAVHAEILHDLGLHADALSGYLGGGVVYDEVRTDGRTATVVTARDGHGRTVDLELPLVSGDPVVGTPYTLMERLHERGR</sequence>
<dbReference type="EMBL" id="BAAAGX010000007">
    <property type="protein sequence ID" value="GAA0232786.1"/>
    <property type="molecule type" value="Genomic_DNA"/>
</dbReference>